<reference evidence="2 3" key="1">
    <citation type="submission" date="2014-02" db="EMBL/GenBank/DDBJ databases">
        <title>Single nucleus genome sequencing reveals high similarity among nuclei of an endomycorrhizal fungus.</title>
        <authorList>
            <person name="Lin K."/>
            <person name="Geurts R."/>
            <person name="Zhang Z."/>
            <person name="Limpens E."/>
            <person name="Saunders D.G."/>
            <person name="Mu D."/>
            <person name="Pang E."/>
            <person name="Cao H."/>
            <person name="Cha H."/>
            <person name="Lin T."/>
            <person name="Zhou Q."/>
            <person name="Shang Y."/>
            <person name="Li Y."/>
            <person name="Ivanov S."/>
            <person name="Sharma T."/>
            <person name="Velzen R.V."/>
            <person name="Ruijter N.D."/>
            <person name="Aanen D.K."/>
            <person name="Win J."/>
            <person name="Kamoun S."/>
            <person name="Bisseling T."/>
            <person name="Huang S."/>
        </authorList>
    </citation>
    <scope>NUCLEOTIDE SEQUENCE [LARGE SCALE GENOMIC DNA]</scope>
    <source>
        <strain evidence="3">DAOM197198w</strain>
    </source>
</reference>
<dbReference type="SUPFAM" id="SSF54236">
    <property type="entry name" value="Ubiquitin-like"/>
    <property type="match status" value="1"/>
</dbReference>
<dbReference type="PRINTS" id="PR00348">
    <property type="entry name" value="UBIQUITIN"/>
</dbReference>
<dbReference type="AlphaFoldDB" id="A0A015LP24"/>
<keyword evidence="3" id="KW-1185">Reference proteome</keyword>
<dbReference type="InterPro" id="IPR000626">
    <property type="entry name" value="Ubiquitin-like_dom"/>
</dbReference>
<dbReference type="PANTHER" id="PTHR10666">
    <property type="entry name" value="UBIQUITIN"/>
    <property type="match status" value="1"/>
</dbReference>
<dbReference type="Gene3D" id="3.10.20.90">
    <property type="entry name" value="Phosphatidylinositol 3-kinase Catalytic Subunit, Chain A, domain 1"/>
    <property type="match status" value="1"/>
</dbReference>
<dbReference type="Proteomes" id="UP000022910">
    <property type="component" value="Unassembled WGS sequence"/>
</dbReference>
<evidence type="ECO:0000313" key="2">
    <source>
        <dbReference type="EMBL" id="EXX74486.1"/>
    </source>
</evidence>
<protein>
    <submittedName>
        <fullName evidence="2">Ubiquitin-ribosomal 60S subunit protein L40B fusion protein</fullName>
    </submittedName>
</protein>
<dbReference type="InterPro" id="IPR050158">
    <property type="entry name" value="Ubiquitin_ubiquitin-like"/>
</dbReference>
<evidence type="ECO:0000259" key="1">
    <source>
        <dbReference type="PROSITE" id="PS50053"/>
    </source>
</evidence>
<dbReference type="OrthoDB" id="428577at2759"/>
<proteinExistence type="predicted"/>
<organism evidence="2 3">
    <name type="scientific">Rhizophagus irregularis (strain DAOM 197198w)</name>
    <name type="common">Glomus intraradices</name>
    <dbReference type="NCBI Taxonomy" id="1432141"/>
    <lineage>
        <taxon>Eukaryota</taxon>
        <taxon>Fungi</taxon>
        <taxon>Fungi incertae sedis</taxon>
        <taxon>Mucoromycota</taxon>
        <taxon>Glomeromycotina</taxon>
        <taxon>Glomeromycetes</taxon>
        <taxon>Glomerales</taxon>
        <taxon>Glomeraceae</taxon>
        <taxon>Rhizophagus</taxon>
    </lineage>
</organism>
<gene>
    <name evidence="2" type="ORF">RirG_050650</name>
</gene>
<dbReference type="SMR" id="A0A015LP24"/>
<dbReference type="InterPro" id="IPR029071">
    <property type="entry name" value="Ubiquitin-like_domsf"/>
</dbReference>
<dbReference type="SMART" id="SM00213">
    <property type="entry name" value="UBQ"/>
    <property type="match status" value="1"/>
</dbReference>
<feature type="domain" description="Ubiquitin-like" evidence="1">
    <location>
        <begin position="1"/>
        <end position="73"/>
    </location>
</feature>
<dbReference type="STRING" id="1432141.A0A015LP24"/>
<dbReference type="HOGENOM" id="CLU_010412_6_2_1"/>
<sequence>MKVIVRTCQIYGGNMYKVEVENFDQISAIKRKISDNTDIDCENKSLIFNNRQLIQEMKSLSDYEIQHESTLHLRCGQCGC</sequence>
<dbReference type="Pfam" id="PF00240">
    <property type="entry name" value="ubiquitin"/>
    <property type="match status" value="1"/>
</dbReference>
<evidence type="ECO:0000313" key="3">
    <source>
        <dbReference type="Proteomes" id="UP000022910"/>
    </source>
</evidence>
<comment type="caution">
    <text evidence="2">The sequence shown here is derived from an EMBL/GenBank/DDBJ whole genome shotgun (WGS) entry which is preliminary data.</text>
</comment>
<name>A0A015LP24_RHIIW</name>
<dbReference type="InterPro" id="IPR019956">
    <property type="entry name" value="Ubiquitin_dom"/>
</dbReference>
<dbReference type="EMBL" id="JEMT01012865">
    <property type="protein sequence ID" value="EXX74486.1"/>
    <property type="molecule type" value="Genomic_DNA"/>
</dbReference>
<accession>A0A015LP24</accession>
<dbReference type="PROSITE" id="PS50053">
    <property type="entry name" value="UBIQUITIN_2"/>
    <property type="match status" value="1"/>
</dbReference>